<protein>
    <submittedName>
        <fullName evidence="3">BTB POZ domain-containing protein</fullName>
    </submittedName>
</protein>
<accession>A0A2K9V9U8</accession>
<dbReference type="EMBL" id="MG779390">
    <property type="protein sequence ID" value="AUV58979.1"/>
    <property type="molecule type" value="Genomic_DNA"/>
</dbReference>
<evidence type="ECO:0000259" key="2">
    <source>
        <dbReference type="PROSITE" id="PS50097"/>
    </source>
</evidence>
<reference evidence="3" key="1">
    <citation type="submission" date="2018-01" db="EMBL/GenBank/DDBJ databases">
        <title>Draft genome sequence of Bandra megavirus.</title>
        <authorList>
            <person name="Chatterjee A."/>
            <person name="Yadav R."/>
            <person name="Kondabagil K."/>
        </authorList>
    </citation>
    <scope>NUCLEOTIDE SEQUENCE</scope>
    <source>
        <strain evidence="3">KK-1</strain>
    </source>
</reference>
<name>A0A2K9V9U8_9VIRU</name>
<dbReference type="Gene3D" id="3.30.710.10">
    <property type="entry name" value="Potassium Channel Kv1.1, Chain A"/>
    <property type="match status" value="1"/>
</dbReference>
<dbReference type="Pfam" id="PF00651">
    <property type="entry name" value="BTB"/>
    <property type="match status" value="1"/>
</dbReference>
<feature type="domain" description="BTB" evidence="2">
    <location>
        <begin position="18"/>
        <end position="88"/>
    </location>
</feature>
<dbReference type="SUPFAM" id="SSF69322">
    <property type="entry name" value="Tricorn protease domain 2"/>
    <property type="match status" value="1"/>
</dbReference>
<dbReference type="InterPro" id="IPR000210">
    <property type="entry name" value="BTB/POZ_dom"/>
</dbReference>
<dbReference type="SUPFAM" id="SSF54695">
    <property type="entry name" value="POZ domain"/>
    <property type="match status" value="1"/>
</dbReference>
<evidence type="ECO:0000313" key="3">
    <source>
        <dbReference type="EMBL" id="AUV58979.1"/>
    </source>
</evidence>
<dbReference type="InterPro" id="IPR011333">
    <property type="entry name" value="SKP1/BTB/POZ_sf"/>
</dbReference>
<comment type="similarity">
    <text evidence="1">Belongs to the mimivirus BTB/WD family.</text>
</comment>
<dbReference type="PROSITE" id="PS50097">
    <property type="entry name" value="BTB"/>
    <property type="match status" value="1"/>
</dbReference>
<proteinExistence type="inferred from homology"/>
<evidence type="ECO:0000256" key="1">
    <source>
        <dbReference type="ARBA" id="ARBA00006497"/>
    </source>
</evidence>
<sequence>MNLITKDFCSLFDSEILSDVKIILVDDKNQLSLNLHRVILFARCQFFEKMFSNFVEAKQFDVIVHVIDVDVAQDIIKNIYGFEINQPDNWQYKLKYYICCDYFGLKCQLPVNIKIPNDCFDDLLNLIDIIGYTNETIQIISNNLPLNYDISNLSVELLREINNNIYSNDMITLGYKFGITNIDIVNKNVSKIKNIHHKNYCKNLCYLSKMDKIIFTRNNKLMVYDLNADKFQKYTWLNTKFKSLAYNSKKNELIILVNNVIKNNSLIHIVCVETFNIIETIVDTDSKYNIKNIYLSSSGNKLAYVLEKKYNFQSKIKEYIKVYHFETKTHILVDKSLNNENIVKIKLINNDTQIIFSDIKGKIILCNILGKNILYTGLIFNTHHGLSDFDVYQDKYIIMARGYVVYIYDFINKKIIHRLPCDFNNVKIIPGGKMITYGNRRTIIYDIMQGEISTEYSNLNYIQDLYFINYGNSLKKRIENYLD</sequence>
<organism evidence="3">
    <name type="scientific">Bandra megavirus</name>
    <dbReference type="NCBI Taxonomy" id="2071566"/>
    <lineage>
        <taxon>Viruses</taxon>
        <taxon>Varidnaviria</taxon>
        <taxon>Bamfordvirae</taxon>
        <taxon>Nucleocytoviricota</taxon>
        <taxon>Megaviricetes</taxon>
        <taxon>Imitervirales</taxon>
        <taxon>Mimiviridae</taxon>
        <taxon>Megamimivirinae</taxon>
        <taxon>Megavirus</taxon>
    </lineage>
</organism>